<evidence type="ECO:0000256" key="1">
    <source>
        <dbReference type="ARBA" id="ARBA00023002"/>
    </source>
</evidence>
<dbReference type="Pfam" id="PF01042">
    <property type="entry name" value="Ribonuc_L-PSP"/>
    <property type="match status" value="1"/>
</dbReference>
<dbReference type="InterPro" id="IPR035959">
    <property type="entry name" value="RutC-like_sf"/>
</dbReference>
<dbReference type="SUPFAM" id="SSF55298">
    <property type="entry name" value="YjgF-like"/>
    <property type="match status" value="1"/>
</dbReference>
<proteinExistence type="predicted"/>
<accession>A0AA38XXS7</accession>
<gene>
    <name evidence="3" type="ORF">H2204_009508</name>
</gene>
<dbReference type="PANTHER" id="PTHR43147:SF2">
    <property type="entry name" value="NADP-DEPENDENT OXIDOREDUCTASE DOMAIN-CONTAINING PROTEIN"/>
    <property type="match status" value="1"/>
</dbReference>
<name>A0AA38XXS7_9EURO</name>
<dbReference type="Proteomes" id="UP001172681">
    <property type="component" value="Unassembled WGS sequence"/>
</dbReference>
<evidence type="ECO:0000313" key="4">
    <source>
        <dbReference type="Proteomes" id="UP001172681"/>
    </source>
</evidence>
<dbReference type="SUPFAM" id="SSF51430">
    <property type="entry name" value="NAD(P)-linked oxidoreductase"/>
    <property type="match status" value="1"/>
</dbReference>
<keyword evidence="1" id="KW-0560">Oxidoreductase</keyword>
<dbReference type="CDD" id="cd06154">
    <property type="entry name" value="YjgF_YER057c_UK114_like_6"/>
    <property type="match status" value="1"/>
</dbReference>
<evidence type="ECO:0000313" key="3">
    <source>
        <dbReference type="EMBL" id="KAJ9628106.1"/>
    </source>
</evidence>
<feature type="domain" description="NADP-dependent oxidoreductase" evidence="2">
    <location>
        <begin position="22"/>
        <end position="341"/>
    </location>
</feature>
<protein>
    <recommendedName>
        <fullName evidence="2">NADP-dependent oxidoreductase domain-containing protein</fullName>
    </recommendedName>
</protein>
<dbReference type="PANTHER" id="PTHR43147">
    <property type="entry name" value="PROTEIN TAS"/>
    <property type="match status" value="1"/>
</dbReference>
<keyword evidence="4" id="KW-1185">Reference proteome</keyword>
<evidence type="ECO:0000259" key="2">
    <source>
        <dbReference type="Pfam" id="PF00248"/>
    </source>
</evidence>
<organism evidence="3 4">
    <name type="scientific">Knufia peltigerae</name>
    <dbReference type="NCBI Taxonomy" id="1002370"/>
    <lineage>
        <taxon>Eukaryota</taxon>
        <taxon>Fungi</taxon>
        <taxon>Dikarya</taxon>
        <taxon>Ascomycota</taxon>
        <taxon>Pezizomycotina</taxon>
        <taxon>Eurotiomycetes</taxon>
        <taxon>Chaetothyriomycetidae</taxon>
        <taxon>Chaetothyriales</taxon>
        <taxon>Trichomeriaceae</taxon>
        <taxon>Knufia</taxon>
    </lineage>
</organism>
<dbReference type="EMBL" id="JAPDRN010000075">
    <property type="protein sequence ID" value="KAJ9628106.1"/>
    <property type="molecule type" value="Genomic_DNA"/>
</dbReference>
<dbReference type="GO" id="GO:0016491">
    <property type="term" value="F:oxidoreductase activity"/>
    <property type="evidence" value="ECO:0007669"/>
    <property type="project" value="UniProtKB-KW"/>
</dbReference>
<dbReference type="InterPro" id="IPR036812">
    <property type="entry name" value="NAD(P)_OxRdtase_dom_sf"/>
</dbReference>
<comment type="caution">
    <text evidence="3">The sequence shown here is derived from an EMBL/GenBank/DDBJ whole genome shotgun (WGS) entry which is preliminary data.</text>
</comment>
<dbReference type="Gene3D" id="3.30.1330.40">
    <property type="entry name" value="RutC-like"/>
    <property type="match status" value="1"/>
</dbReference>
<dbReference type="InterPro" id="IPR023210">
    <property type="entry name" value="NADP_OxRdtase_dom"/>
</dbReference>
<dbReference type="AlphaFoldDB" id="A0AA38XXS7"/>
<dbReference type="InterPro" id="IPR006175">
    <property type="entry name" value="YjgF/YER057c/UK114"/>
</dbReference>
<sequence>MASTEPPIVERTTIRGTLEIARMVNGLWQLAGGHDKSVDIPTAANVMEDTITCGLDTFDMADHYGDAGTSRPYYKQCMQFQTRHLTVAPELVVGHHNRTSKTSKVAFTKWCPKENGIKTFANAEAAVDLALSRMGQQKIDLLQYHAWDFSDDTYLHNLTHLHDLQKQGKIGLIGLTNTDAAHLQMLLDSKFPIATNQLPTSVIDRRLTSGRLNEVCLKYDVGVLAYGTLLGGFLSETWLGKPEPADISRLNWSLKKYLRFIWEAGGWEPFQRVLEALNVVAQRHGVSIPAVATRFVLDIPSVKAVIVGTRLSADSRLHIARNLEAFSFQLAQDDLDLIHEAQTGLRDIPGDCGDEYRRPPFLTAAGDLSDHFSQDRRQYKQLDEALSEGKRIEYSSGSKWEPIAGYCRAVRTGGHIRVSGTTSNSPLPSVPVVGGSNAHSQTIRILDIIEGALKALGSSLSDIVRTRILVRDVGMCEEVSRAHGSIFSNAGILPANTLVTAGLVGDQMLVEIEADAEVGCSHRGVLKLAEA</sequence>
<reference evidence="3" key="1">
    <citation type="submission" date="2022-10" db="EMBL/GenBank/DDBJ databases">
        <title>Culturing micro-colonial fungi from biological soil crusts in the Mojave desert and describing Neophaeococcomyces mojavensis, and introducing the new genera and species Taxawa tesnikishii.</title>
        <authorList>
            <person name="Kurbessoian T."/>
            <person name="Stajich J.E."/>
        </authorList>
    </citation>
    <scope>NUCLEOTIDE SEQUENCE</scope>
    <source>
        <strain evidence="3">TK_35</strain>
    </source>
</reference>
<dbReference type="Gene3D" id="3.20.20.100">
    <property type="entry name" value="NADP-dependent oxidoreductase domain"/>
    <property type="match status" value="1"/>
</dbReference>
<dbReference type="Pfam" id="PF00248">
    <property type="entry name" value="Aldo_ket_red"/>
    <property type="match status" value="1"/>
</dbReference>